<reference evidence="2" key="1">
    <citation type="journal article" date="2019" name="Int. J. Syst. Evol. Microbiol.">
        <title>The Global Catalogue of Microorganisms (GCM) 10K type strain sequencing project: providing services to taxonomists for standard genome sequencing and annotation.</title>
        <authorList>
            <consortium name="The Broad Institute Genomics Platform"/>
            <consortium name="The Broad Institute Genome Sequencing Center for Infectious Disease"/>
            <person name="Wu L."/>
            <person name="Ma J."/>
        </authorList>
    </citation>
    <scope>NUCLEOTIDE SEQUENCE [LARGE SCALE GENOMIC DNA]</scope>
    <source>
        <strain evidence="2">JCM 17712</strain>
    </source>
</reference>
<evidence type="ECO:0008006" key="3">
    <source>
        <dbReference type="Google" id="ProtNLM"/>
    </source>
</evidence>
<proteinExistence type="predicted"/>
<keyword evidence="2" id="KW-1185">Reference proteome</keyword>
<dbReference type="Proteomes" id="UP001500864">
    <property type="component" value="Unassembled WGS sequence"/>
</dbReference>
<organism evidence="1 2">
    <name type="scientific">Bartonella jaculi</name>
    <dbReference type="NCBI Taxonomy" id="686226"/>
    <lineage>
        <taxon>Bacteria</taxon>
        <taxon>Pseudomonadati</taxon>
        <taxon>Pseudomonadota</taxon>
        <taxon>Alphaproteobacteria</taxon>
        <taxon>Hyphomicrobiales</taxon>
        <taxon>Bartonellaceae</taxon>
        <taxon>Bartonella</taxon>
    </lineage>
</organism>
<sequence>MEKKEYQTDRSFYLTAFNGDDQFTYDRIERGTIFIPHVTLSMIGGIQPSRIISIIQAIHRGINDDGLLQRFQMLVWPDENQEWQLVDRPPNQEGWQKYESVFRSFRDKRLGSPEHPLIMRFMPKAQEKFYEWFEHLHREAKSGRFSESLQSHVLKMPKTIASLALIFELLDSGGFEIGHYAITTALRWEKYLISHAKRLYAAGDTLKTEWANLIVERCDYLQNVFTLRDIHQKNWKGLKDKNVVKCALDLLCRCNYIREISRESCQKGGRPTIRYEWNPLVKNHKISH</sequence>
<accession>A0ABP9N4I4</accession>
<protein>
    <recommendedName>
        <fullName evidence="3">DUF3987 domain-containing protein</fullName>
    </recommendedName>
</protein>
<evidence type="ECO:0000313" key="2">
    <source>
        <dbReference type="Proteomes" id="UP001500864"/>
    </source>
</evidence>
<comment type="caution">
    <text evidence="1">The sequence shown here is derived from an EMBL/GenBank/DDBJ whole genome shotgun (WGS) entry which is preliminary data.</text>
</comment>
<dbReference type="EMBL" id="BAABIZ010000016">
    <property type="protein sequence ID" value="GAA5109581.1"/>
    <property type="molecule type" value="Genomic_DNA"/>
</dbReference>
<dbReference type="Pfam" id="PF13148">
    <property type="entry name" value="DUF3987"/>
    <property type="match status" value="1"/>
</dbReference>
<name>A0ABP9N4I4_9HYPH</name>
<gene>
    <name evidence="1" type="ORF">GCM10023261_12600</name>
</gene>
<dbReference type="InterPro" id="IPR025048">
    <property type="entry name" value="DUF3987"/>
</dbReference>
<evidence type="ECO:0000313" key="1">
    <source>
        <dbReference type="EMBL" id="GAA5109581.1"/>
    </source>
</evidence>